<dbReference type="InterPro" id="IPR001179">
    <property type="entry name" value="PPIase_FKBP_dom"/>
</dbReference>
<feature type="domain" description="PPIase FKBP-type" evidence="7">
    <location>
        <begin position="53"/>
        <end position="120"/>
    </location>
</feature>
<name>A0ABQ9FVD7_TEGGR</name>
<keyword evidence="9" id="KW-1185">Reference proteome</keyword>
<protein>
    <recommendedName>
        <fullName evidence="2 5">peptidylprolyl isomerase</fullName>
        <ecNumber evidence="2 5">5.2.1.8</ecNumber>
    </recommendedName>
</protein>
<dbReference type="Pfam" id="PF00254">
    <property type="entry name" value="FKBP_C"/>
    <property type="match status" value="1"/>
</dbReference>
<keyword evidence="6" id="KW-0732">Signal</keyword>
<evidence type="ECO:0000259" key="7">
    <source>
        <dbReference type="PROSITE" id="PS50059"/>
    </source>
</evidence>
<evidence type="ECO:0000256" key="5">
    <source>
        <dbReference type="PROSITE-ProRule" id="PRU00277"/>
    </source>
</evidence>
<evidence type="ECO:0000313" key="9">
    <source>
        <dbReference type="Proteomes" id="UP001217089"/>
    </source>
</evidence>
<dbReference type="PANTHER" id="PTHR45779:SF7">
    <property type="entry name" value="PEPTIDYLPROLYL ISOMERASE"/>
    <property type="match status" value="1"/>
</dbReference>
<dbReference type="Proteomes" id="UP001217089">
    <property type="component" value="Unassembled WGS sequence"/>
</dbReference>
<proteinExistence type="predicted"/>
<dbReference type="PROSITE" id="PS50059">
    <property type="entry name" value="FKBP_PPIASE"/>
    <property type="match status" value="1"/>
</dbReference>
<evidence type="ECO:0000256" key="1">
    <source>
        <dbReference type="ARBA" id="ARBA00000971"/>
    </source>
</evidence>
<accession>A0ABQ9FVD7</accession>
<comment type="catalytic activity">
    <reaction evidence="1 5">
        <text>[protein]-peptidylproline (omega=180) = [protein]-peptidylproline (omega=0)</text>
        <dbReference type="Rhea" id="RHEA:16237"/>
        <dbReference type="Rhea" id="RHEA-COMP:10747"/>
        <dbReference type="Rhea" id="RHEA-COMP:10748"/>
        <dbReference type="ChEBI" id="CHEBI:83833"/>
        <dbReference type="ChEBI" id="CHEBI:83834"/>
        <dbReference type="EC" id="5.2.1.8"/>
    </reaction>
</comment>
<evidence type="ECO:0000256" key="2">
    <source>
        <dbReference type="ARBA" id="ARBA00013194"/>
    </source>
</evidence>
<sequence>MKRMLRFLILSVFISIILFVSTYANEEEDNNKSELKISVLEPGASCERTAKFNDIVKIHVEGFLQDGQKIESSYERGKPLFFQLGFGQVVKGLEDGVYDMCVGEKRKLIIPPHLGIREPG</sequence>
<keyword evidence="3 5" id="KW-0697">Rotamase</keyword>
<dbReference type="InterPro" id="IPR046357">
    <property type="entry name" value="PPIase_dom_sf"/>
</dbReference>
<feature type="chain" id="PRO_5046458233" description="peptidylprolyl isomerase" evidence="6">
    <location>
        <begin position="25"/>
        <end position="120"/>
    </location>
</feature>
<evidence type="ECO:0000313" key="8">
    <source>
        <dbReference type="EMBL" id="KAJ8320762.1"/>
    </source>
</evidence>
<evidence type="ECO:0000256" key="4">
    <source>
        <dbReference type="ARBA" id="ARBA00023235"/>
    </source>
</evidence>
<dbReference type="SUPFAM" id="SSF54534">
    <property type="entry name" value="FKBP-like"/>
    <property type="match status" value="1"/>
</dbReference>
<dbReference type="EMBL" id="JARBDR010000141">
    <property type="protein sequence ID" value="KAJ8320762.1"/>
    <property type="molecule type" value="Genomic_DNA"/>
</dbReference>
<dbReference type="PANTHER" id="PTHR45779">
    <property type="entry name" value="PEPTIDYLPROLYL ISOMERASE"/>
    <property type="match status" value="1"/>
</dbReference>
<reference evidence="8 9" key="1">
    <citation type="submission" date="2022-12" db="EMBL/GenBank/DDBJ databases">
        <title>Chromosome-level genome of Tegillarca granosa.</title>
        <authorList>
            <person name="Kim J."/>
        </authorList>
    </citation>
    <scope>NUCLEOTIDE SEQUENCE [LARGE SCALE GENOMIC DNA]</scope>
    <source>
        <strain evidence="8">Teg-2019</strain>
        <tissue evidence="8">Adductor muscle</tissue>
    </source>
</reference>
<feature type="signal peptide" evidence="6">
    <location>
        <begin position="1"/>
        <end position="24"/>
    </location>
</feature>
<dbReference type="Gene3D" id="3.10.50.40">
    <property type="match status" value="1"/>
</dbReference>
<keyword evidence="4 5" id="KW-0413">Isomerase</keyword>
<gene>
    <name evidence="8" type="ORF">KUTeg_002349</name>
</gene>
<dbReference type="EC" id="5.2.1.8" evidence="2 5"/>
<dbReference type="InterPro" id="IPR044609">
    <property type="entry name" value="FKBP2/11"/>
</dbReference>
<evidence type="ECO:0000256" key="6">
    <source>
        <dbReference type="SAM" id="SignalP"/>
    </source>
</evidence>
<comment type="caution">
    <text evidence="8">The sequence shown here is derived from an EMBL/GenBank/DDBJ whole genome shotgun (WGS) entry which is preliminary data.</text>
</comment>
<organism evidence="8 9">
    <name type="scientific">Tegillarca granosa</name>
    <name type="common">Malaysian cockle</name>
    <name type="synonym">Anadara granosa</name>
    <dbReference type="NCBI Taxonomy" id="220873"/>
    <lineage>
        <taxon>Eukaryota</taxon>
        <taxon>Metazoa</taxon>
        <taxon>Spiralia</taxon>
        <taxon>Lophotrochozoa</taxon>
        <taxon>Mollusca</taxon>
        <taxon>Bivalvia</taxon>
        <taxon>Autobranchia</taxon>
        <taxon>Pteriomorphia</taxon>
        <taxon>Arcoida</taxon>
        <taxon>Arcoidea</taxon>
        <taxon>Arcidae</taxon>
        <taxon>Tegillarca</taxon>
    </lineage>
</organism>
<evidence type="ECO:0000256" key="3">
    <source>
        <dbReference type="ARBA" id="ARBA00023110"/>
    </source>
</evidence>